<feature type="non-terminal residue" evidence="1">
    <location>
        <position position="1"/>
    </location>
</feature>
<evidence type="ECO:0000313" key="2">
    <source>
        <dbReference type="Proteomes" id="UP001145114"/>
    </source>
</evidence>
<comment type="caution">
    <text evidence="1">The sequence shown here is derived from an EMBL/GenBank/DDBJ whole genome shotgun (WGS) entry which is preliminary data.</text>
</comment>
<dbReference type="EMBL" id="JAMZIH010001683">
    <property type="protein sequence ID" value="KAJ1677980.1"/>
    <property type="molecule type" value="Genomic_DNA"/>
</dbReference>
<proteinExistence type="predicted"/>
<evidence type="ECO:0000313" key="1">
    <source>
        <dbReference type="EMBL" id="KAJ1677980.1"/>
    </source>
</evidence>
<accession>A0ACC1HRI8</accession>
<name>A0ACC1HRI8_9FUNG</name>
<organism evidence="1 2">
    <name type="scientific">Spiromyces aspiralis</name>
    <dbReference type="NCBI Taxonomy" id="68401"/>
    <lineage>
        <taxon>Eukaryota</taxon>
        <taxon>Fungi</taxon>
        <taxon>Fungi incertae sedis</taxon>
        <taxon>Zoopagomycota</taxon>
        <taxon>Kickxellomycotina</taxon>
        <taxon>Kickxellomycetes</taxon>
        <taxon>Kickxellales</taxon>
        <taxon>Kickxellaceae</taxon>
        <taxon>Spiromyces</taxon>
    </lineage>
</organism>
<keyword evidence="2" id="KW-1185">Reference proteome</keyword>
<dbReference type="Proteomes" id="UP001145114">
    <property type="component" value="Unassembled WGS sequence"/>
</dbReference>
<sequence length="391" mass="42871">VRDTQSRNESISDIEHSTTNGGGHPIRDSSLYHSAHRNGNVHGVWTASETSPVPRGILKHPNEAQPGEKETHLKWDEDNLLLNESQRTAKMKIDEPPTPYVRYDPANDTDASLDEFRLSDTCNNNNNNNSDDEDIAATRPPLSSPKRVQVIPAAELIIGDVERRVPVDDWDDESGKEGEEDEEAAERHRRFMAMRAHHYSGEATKARFRAKHIVDQVSASPTSSEDERNYYDGESQMNMDNNTEEGESDLPWLQDRTESSGDTDEEDYNDIVEDAATAVNTAINSQRTTSVQQLLAREHSPDGSELSGARHGQSQQQPRTAAAAGTSGSSGTSAEHPNTSPPTTTDGTSSAPILAAMVLNPITLAKTQHPNSISPSKSFKQTYGSDDDNDS</sequence>
<reference evidence="1" key="1">
    <citation type="submission" date="2022-06" db="EMBL/GenBank/DDBJ databases">
        <title>Phylogenomic reconstructions and comparative analyses of Kickxellomycotina fungi.</title>
        <authorList>
            <person name="Reynolds N.K."/>
            <person name="Stajich J.E."/>
            <person name="Barry K."/>
            <person name="Grigoriev I.V."/>
            <person name="Crous P."/>
            <person name="Smith M.E."/>
        </authorList>
    </citation>
    <scope>NUCLEOTIDE SEQUENCE</scope>
    <source>
        <strain evidence="1">RSA 2271</strain>
    </source>
</reference>
<gene>
    <name evidence="1" type="ORF">EV182_005034</name>
</gene>
<protein>
    <submittedName>
        <fullName evidence="1">Uncharacterized protein</fullName>
    </submittedName>
</protein>